<protein>
    <submittedName>
        <fullName evidence="4">SIT4 phosphatase-associated protein domain-containing protein</fullName>
    </submittedName>
</protein>
<reference evidence="4" key="1">
    <citation type="submission" date="2022-01" db="EMBL/GenBank/DDBJ databases">
        <title>Genome Sequence Resource for Two Populations of Ditylenchus destructor, the Migratory Endoparasitic Phytonematode.</title>
        <authorList>
            <person name="Zhang H."/>
            <person name="Lin R."/>
            <person name="Xie B."/>
        </authorList>
    </citation>
    <scope>NUCLEOTIDE SEQUENCE</scope>
    <source>
        <strain evidence="4">BazhouSP</strain>
    </source>
</reference>
<evidence type="ECO:0000256" key="2">
    <source>
        <dbReference type="ARBA" id="ARBA00023306"/>
    </source>
</evidence>
<dbReference type="EMBL" id="JAKKPZ010000001">
    <property type="protein sequence ID" value="KAI1727996.1"/>
    <property type="molecule type" value="Genomic_DNA"/>
</dbReference>
<dbReference type="Pfam" id="PF04499">
    <property type="entry name" value="SAPS"/>
    <property type="match status" value="1"/>
</dbReference>
<comment type="caution">
    <text evidence="4">The sequence shown here is derived from an EMBL/GenBank/DDBJ whole genome shotgun (WGS) entry which is preliminary data.</text>
</comment>
<dbReference type="Proteomes" id="UP001201812">
    <property type="component" value="Unassembled WGS sequence"/>
</dbReference>
<evidence type="ECO:0000313" key="5">
    <source>
        <dbReference type="Proteomes" id="UP001201812"/>
    </source>
</evidence>
<feature type="compositionally biased region" description="Basic and acidic residues" evidence="3">
    <location>
        <begin position="662"/>
        <end position="673"/>
    </location>
</feature>
<keyword evidence="2" id="KW-0131">Cell cycle</keyword>
<dbReference type="AlphaFoldDB" id="A0AAD4NGU9"/>
<proteinExistence type="inferred from homology"/>
<keyword evidence="5" id="KW-1185">Reference proteome</keyword>
<feature type="region of interest" description="Disordered" evidence="3">
    <location>
        <begin position="635"/>
        <end position="673"/>
    </location>
</feature>
<dbReference type="SUPFAM" id="SSF48371">
    <property type="entry name" value="ARM repeat"/>
    <property type="match status" value="1"/>
</dbReference>
<name>A0AAD4NGU9_9BILA</name>
<dbReference type="GO" id="GO:0019903">
    <property type="term" value="F:protein phosphatase binding"/>
    <property type="evidence" value="ECO:0007669"/>
    <property type="project" value="InterPro"/>
</dbReference>
<evidence type="ECO:0000313" key="4">
    <source>
        <dbReference type="EMBL" id="KAI1727996.1"/>
    </source>
</evidence>
<sequence>MSFWNTIGLEYLVEERQLEKKLNDPDVNLSTILEDMHCFQEIRNSNETLLNYLKSEKVFRELFDTVLRPKPLEDDTFRKDSYKFVHQCTEAICLATREFFKELVKYEDLVRMLVDFLELQSGQLNHLTVTFYSKLIMSFLNAETEAFLILLEESNFLENCLSNLEFGVMFELICSIGNCSPDPAIKERIKKWYTNKRIADTLLNLLTTDQPSEIHENAAAIWGELIKASREIQYNVEITADPMLDALQNAECLERLLDHMFPDDANFCPSIVANGCLIFNTLLETNYIRNSPSWIISQEQLGHYNSTPDQALSTSIEEGFPLDAHRVVETICAERSSSIVKAVLKCLDQPPDAFYGDAFMGCMQLLVNLVNTNFGPTHLELLKTFSSEETHLDKLFHAVAENSKRSVFNTQLTNLVLYILYSSTGSQKQLMDFLIRDFNLPRVIRDAVDSSDFEDKSDPLLERVAKRSFFLNLANRLIQCQNFAEYVDTSIKELPDYDEWIQFNKKSVQAFIDQNKSDKVLPSTTRSSSNIEIDEIKDIPFCMDASNDDFRASRLDVSPSTNLATLCTSVDEVHSNVVQIAGDETWPGHNGKTDFPTERNFSFDDDEEAISLDSSNGSPTRKLFEALTSERVSSFGDIEAGTNEHHASKVASDADQCTTSKAAEETGIHDDEV</sequence>
<dbReference type="PANTHER" id="PTHR12634">
    <property type="entry name" value="SIT4 YEAST -ASSOCIATING PROTEIN-RELATED"/>
    <property type="match status" value="1"/>
</dbReference>
<evidence type="ECO:0000256" key="1">
    <source>
        <dbReference type="ARBA" id="ARBA00006180"/>
    </source>
</evidence>
<dbReference type="InterPro" id="IPR016024">
    <property type="entry name" value="ARM-type_fold"/>
</dbReference>
<dbReference type="GO" id="GO:0019888">
    <property type="term" value="F:protein phosphatase regulator activity"/>
    <property type="evidence" value="ECO:0007669"/>
    <property type="project" value="TreeGrafter"/>
</dbReference>
<dbReference type="InterPro" id="IPR007587">
    <property type="entry name" value="SAPS"/>
</dbReference>
<gene>
    <name evidence="4" type="ORF">DdX_00145</name>
</gene>
<dbReference type="GO" id="GO:0005634">
    <property type="term" value="C:nucleus"/>
    <property type="evidence" value="ECO:0007669"/>
    <property type="project" value="TreeGrafter"/>
</dbReference>
<dbReference type="GO" id="GO:0005829">
    <property type="term" value="C:cytosol"/>
    <property type="evidence" value="ECO:0007669"/>
    <property type="project" value="TreeGrafter"/>
</dbReference>
<organism evidence="4 5">
    <name type="scientific">Ditylenchus destructor</name>
    <dbReference type="NCBI Taxonomy" id="166010"/>
    <lineage>
        <taxon>Eukaryota</taxon>
        <taxon>Metazoa</taxon>
        <taxon>Ecdysozoa</taxon>
        <taxon>Nematoda</taxon>
        <taxon>Chromadorea</taxon>
        <taxon>Rhabditida</taxon>
        <taxon>Tylenchina</taxon>
        <taxon>Tylenchomorpha</taxon>
        <taxon>Sphaerularioidea</taxon>
        <taxon>Anguinidae</taxon>
        <taxon>Anguininae</taxon>
        <taxon>Ditylenchus</taxon>
    </lineage>
</organism>
<evidence type="ECO:0000256" key="3">
    <source>
        <dbReference type="SAM" id="MobiDB-lite"/>
    </source>
</evidence>
<comment type="similarity">
    <text evidence="1">Belongs to the SAPS family.</text>
</comment>
<accession>A0AAD4NGU9</accession>
<dbReference type="PANTHER" id="PTHR12634:SF8">
    <property type="entry name" value="FIERY MOUNTAIN, ISOFORM D"/>
    <property type="match status" value="1"/>
</dbReference>